<sequence>MSIGADEGQPVLAVRQFRLRDGQDTDSSDSEDGEGWPASRWRGGASAAATAGSRLADVLQRPSSLTATVAPSALHPPRAGSSSSLELFTSSSRSSSPDRSALPPGFRKSMAAAAITTTQKGVLSEKMSRSTTSSGSNTHPPRHDMDSRKHGDGDTAQTRQYVPSAGSPVRALCTSTATCSTMEEERQTMPGETIAGYAAVVVAVASAPSPTASNTPALCSDAVQPRSAATGFFERIEASPPKAVDDAGFTTSFTSFSAGAAAGKSQATVSTTAMAALRSPASPSATAPSLPGTTSMRSTIIDATPTVAAAVVPVYTGGPSEVRQEPLRTKVGVVVSPMRFPKVPLAASSSSSSSDDAATLLTPVRVARSASAGYRTGDVDTAIPGQSIRKLTVPLTTAAVEDTSTPSASPQQPPPSTTQSFIAAAARQTVTPTAVSTAAPHDGSSASGSGCPVLSGPGGAMYNRVSAQGRGFVPSSVLEAPSRPRWRALQSEHTASRSFLATVVQPVVIPAAPSSPPGSTLSTQAACAAEPLPAAAHASSFSTSPPSVNLPARPQRQAPRLPGAIRTSAVLSLIEDDDAERQCSSFSATSALLRERSRVDTGQPKTVDVQRRGPPSSPSASPPLPPPLATSLSPVQRAVSSVDRAASPLVSRSAALTAAQRQWEAALVIYDDRVPPAKRRAKNQALAVTGKTAALAFADPVSAYLLRGLRKVASQEGKRENLLTCRPVLRIGGGAAMRRNHTSGFSEKHPLDGRVVNDDDDYEAADDSDDATHGSRDNYTALYGSTDILTGHRQYPGWSSADDRSARVTRHSTSNHTVQHLFSEARQQQQQQRRRKVDVDFSMSGTGNGGSMSCVMMHLERQGARTARVLKATHRDVSSGALPPATLPTTAASRTTAVSPRTDEAVSVDLLNYRHSRRKQ</sequence>
<feature type="region of interest" description="Disordered" evidence="1">
    <location>
        <begin position="1"/>
        <end position="53"/>
    </location>
</feature>
<feature type="region of interest" description="Disordered" evidence="1">
    <location>
        <begin position="537"/>
        <end position="563"/>
    </location>
</feature>
<reference evidence="2 3" key="1">
    <citation type="submission" date="2024-02" db="EMBL/GenBank/DDBJ databases">
        <title>FIRST GENOME SEQUENCES OF Leishmania (Viannia) shawi, Leishmania (Viannia) lindenbergi AND Leishmania (Viannia) utingensis.</title>
        <authorList>
            <person name="Resadore F."/>
            <person name="Custodio M.G.F."/>
            <person name="Boite M.C."/>
            <person name="Cupolillo E."/>
            <person name="Ferreira G.E.M."/>
        </authorList>
    </citation>
    <scope>NUCLEOTIDE SEQUENCE [LARGE SCALE GENOMIC DNA]</scope>
    <source>
        <strain evidence="2 3">MHOM/BR/1966/M15733</strain>
    </source>
</reference>
<feature type="region of interest" description="Disordered" evidence="1">
    <location>
        <begin position="594"/>
        <end position="631"/>
    </location>
</feature>
<feature type="compositionally biased region" description="Acidic residues" evidence="1">
    <location>
        <begin position="24"/>
        <end position="34"/>
    </location>
</feature>
<keyword evidence="3" id="KW-1185">Reference proteome</keyword>
<evidence type="ECO:0000313" key="3">
    <source>
        <dbReference type="Proteomes" id="UP001500131"/>
    </source>
</evidence>
<feature type="compositionally biased region" description="Low complexity" evidence="1">
    <location>
        <begin position="38"/>
        <end position="53"/>
    </location>
</feature>
<comment type="caution">
    <text evidence="2">The sequence shown here is derived from an EMBL/GenBank/DDBJ whole genome shotgun (WGS) entry which is preliminary data.</text>
</comment>
<feature type="compositionally biased region" description="Basic and acidic residues" evidence="1">
    <location>
        <begin position="141"/>
        <end position="153"/>
    </location>
</feature>
<feature type="region of interest" description="Disordered" evidence="1">
    <location>
        <begin position="878"/>
        <end position="900"/>
    </location>
</feature>
<feature type="region of interest" description="Disordered" evidence="1">
    <location>
        <begin position="798"/>
        <end position="845"/>
    </location>
</feature>
<dbReference type="EMBL" id="JBAMZK010000026">
    <property type="protein sequence ID" value="KAL0503578.1"/>
    <property type="molecule type" value="Genomic_DNA"/>
</dbReference>
<accession>A0AAW3AFW7</accession>
<feature type="compositionally biased region" description="Pro residues" evidence="1">
    <location>
        <begin position="615"/>
        <end position="628"/>
    </location>
</feature>
<protein>
    <submittedName>
        <fullName evidence="2">Uncharacterized protein</fullName>
    </submittedName>
</protein>
<feature type="compositionally biased region" description="Polar residues" evidence="1">
    <location>
        <begin position="129"/>
        <end position="139"/>
    </location>
</feature>
<dbReference type="Proteomes" id="UP001500131">
    <property type="component" value="Unassembled WGS sequence"/>
</dbReference>
<feature type="compositionally biased region" description="Basic and acidic residues" evidence="1">
    <location>
        <begin position="746"/>
        <end position="757"/>
    </location>
</feature>
<evidence type="ECO:0000313" key="2">
    <source>
        <dbReference type="EMBL" id="KAL0503578.1"/>
    </source>
</evidence>
<feature type="region of interest" description="Disordered" evidence="1">
    <location>
        <begin position="399"/>
        <end position="419"/>
    </location>
</feature>
<feature type="compositionally biased region" description="Acidic residues" evidence="1">
    <location>
        <begin position="758"/>
        <end position="769"/>
    </location>
</feature>
<feature type="compositionally biased region" description="Low complexity" evidence="1">
    <location>
        <begin position="550"/>
        <end position="562"/>
    </location>
</feature>
<gene>
    <name evidence="2" type="ORF">Q4I31_004330</name>
</gene>
<dbReference type="AlphaFoldDB" id="A0AAW3AFW7"/>
<evidence type="ECO:0000256" key="1">
    <source>
        <dbReference type="SAM" id="MobiDB-lite"/>
    </source>
</evidence>
<name>A0AAW3AFW7_9TRYP</name>
<feature type="region of interest" description="Disordered" evidence="1">
    <location>
        <begin position="738"/>
        <end position="778"/>
    </location>
</feature>
<feature type="compositionally biased region" description="Polar residues" evidence="1">
    <location>
        <begin position="811"/>
        <end position="820"/>
    </location>
</feature>
<feature type="region of interest" description="Disordered" evidence="1">
    <location>
        <begin position="432"/>
        <end position="452"/>
    </location>
</feature>
<organism evidence="2 3">
    <name type="scientific">Leishmania lindenbergi</name>
    <dbReference type="NCBI Taxonomy" id="651832"/>
    <lineage>
        <taxon>Eukaryota</taxon>
        <taxon>Discoba</taxon>
        <taxon>Euglenozoa</taxon>
        <taxon>Kinetoplastea</taxon>
        <taxon>Metakinetoplastina</taxon>
        <taxon>Trypanosomatida</taxon>
        <taxon>Trypanosomatidae</taxon>
        <taxon>Leishmaniinae</taxon>
        <taxon>Leishmania</taxon>
    </lineage>
</organism>
<feature type="compositionally biased region" description="Low complexity" evidence="1">
    <location>
        <begin position="81"/>
        <end position="100"/>
    </location>
</feature>
<feature type="compositionally biased region" description="Low complexity" evidence="1">
    <location>
        <begin position="881"/>
        <end position="897"/>
    </location>
</feature>
<proteinExistence type="predicted"/>
<feature type="region of interest" description="Disordered" evidence="1">
    <location>
        <begin position="68"/>
        <end position="169"/>
    </location>
</feature>